<protein>
    <recommendedName>
        <fullName evidence="3">DUF3888 domain-containing protein</fullName>
    </recommendedName>
</protein>
<dbReference type="EMBL" id="AVPF01000009">
    <property type="protein sequence ID" value="KGX90205.1"/>
    <property type="molecule type" value="Genomic_DNA"/>
</dbReference>
<keyword evidence="2" id="KW-1185">Reference proteome</keyword>
<reference evidence="1 2" key="1">
    <citation type="submission" date="2013-08" db="EMBL/GenBank/DDBJ databases">
        <authorList>
            <person name="Huang J."/>
            <person name="Wang G."/>
        </authorList>
    </citation>
    <scope>NUCLEOTIDE SEQUENCE [LARGE SCALE GENOMIC DNA]</scope>
    <source>
        <strain evidence="1 2">BH030004</strain>
    </source>
</reference>
<accession>A0A0A5GGG4</accession>
<organism evidence="1 2">
    <name type="scientific">Pontibacillus marinus BH030004 = DSM 16465</name>
    <dbReference type="NCBI Taxonomy" id="1385511"/>
    <lineage>
        <taxon>Bacteria</taxon>
        <taxon>Bacillati</taxon>
        <taxon>Bacillota</taxon>
        <taxon>Bacilli</taxon>
        <taxon>Bacillales</taxon>
        <taxon>Bacillaceae</taxon>
        <taxon>Pontibacillus</taxon>
    </lineage>
</organism>
<evidence type="ECO:0000313" key="2">
    <source>
        <dbReference type="Proteomes" id="UP000030403"/>
    </source>
</evidence>
<dbReference type="Proteomes" id="UP000030403">
    <property type="component" value="Unassembled WGS sequence"/>
</dbReference>
<dbReference type="RefSeq" id="WP_027446275.1">
    <property type="nucleotide sequence ID" value="NZ_AULJ01000032.1"/>
</dbReference>
<evidence type="ECO:0000313" key="1">
    <source>
        <dbReference type="EMBL" id="KGX90205.1"/>
    </source>
</evidence>
<sequence>MKRVLIIFMTLILFLMNIPIAVNSKKDDFHHLKSYATTHDMFKSLIEPDLTEILHEKLGSNIDWSYNKKDILRVTLVQDKSTPKWYEVHYLINYNNYEIYGERTKGKAVVKLKIIPASFNKEKNSKNEVKLIKIDNMYVTPNM</sequence>
<gene>
    <name evidence="1" type="ORF">N783_01550</name>
</gene>
<evidence type="ECO:0008006" key="3">
    <source>
        <dbReference type="Google" id="ProtNLM"/>
    </source>
</evidence>
<dbReference type="AlphaFoldDB" id="A0A0A5GGG4"/>
<name>A0A0A5GGG4_9BACI</name>
<comment type="caution">
    <text evidence="1">The sequence shown here is derived from an EMBL/GenBank/DDBJ whole genome shotgun (WGS) entry which is preliminary data.</text>
</comment>
<proteinExistence type="predicted"/>